<proteinExistence type="predicted"/>
<name>A0A7S3JM33_9SPIT</name>
<reference evidence="1" key="1">
    <citation type="submission" date="2021-01" db="EMBL/GenBank/DDBJ databases">
        <authorList>
            <person name="Corre E."/>
            <person name="Pelletier E."/>
            <person name="Niang G."/>
            <person name="Scheremetjew M."/>
            <person name="Finn R."/>
            <person name="Kale V."/>
            <person name="Holt S."/>
            <person name="Cochrane G."/>
            <person name="Meng A."/>
            <person name="Brown T."/>
            <person name="Cohen L."/>
        </authorList>
    </citation>
    <scope>NUCLEOTIDE SEQUENCE</scope>
    <source>
        <strain evidence="1">FSP1.4</strain>
    </source>
</reference>
<sequence length="119" mass="13470">MEREERRPAKGVYGGMKLQEISKDSLESLRTQVKKFKTDLTSLKSSLQSMDSGKNTKDIDFDDLEWADDYMASQIKEASAKPKPVSKTKLDSGSVDTKFSSGHAMYRDLKEQLSILKKM</sequence>
<organism evidence="1">
    <name type="scientific">Euplotes harpa</name>
    <dbReference type="NCBI Taxonomy" id="151035"/>
    <lineage>
        <taxon>Eukaryota</taxon>
        <taxon>Sar</taxon>
        <taxon>Alveolata</taxon>
        <taxon>Ciliophora</taxon>
        <taxon>Intramacronucleata</taxon>
        <taxon>Spirotrichea</taxon>
        <taxon>Hypotrichia</taxon>
        <taxon>Euplotida</taxon>
        <taxon>Euplotidae</taxon>
        <taxon>Euplotes</taxon>
    </lineage>
</organism>
<gene>
    <name evidence="1" type="ORF">EHAR0213_LOCUS16017</name>
</gene>
<protein>
    <submittedName>
        <fullName evidence="1">Uncharacterized protein</fullName>
    </submittedName>
</protein>
<evidence type="ECO:0000313" key="1">
    <source>
        <dbReference type="EMBL" id="CAE0357100.1"/>
    </source>
</evidence>
<dbReference type="EMBL" id="HBII01037763">
    <property type="protein sequence ID" value="CAE0357100.1"/>
    <property type="molecule type" value="Transcribed_RNA"/>
</dbReference>
<accession>A0A7S3JM33</accession>
<dbReference type="AlphaFoldDB" id="A0A7S3JM33"/>